<dbReference type="SUPFAM" id="SSF55811">
    <property type="entry name" value="Nudix"/>
    <property type="match status" value="1"/>
</dbReference>
<accession>A0A512H9E5</accession>
<dbReference type="PANTHER" id="PTHR43736:SF1">
    <property type="entry name" value="DIHYDRONEOPTERIN TRIPHOSPHATE DIPHOSPHATASE"/>
    <property type="match status" value="1"/>
</dbReference>
<evidence type="ECO:0000256" key="2">
    <source>
        <dbReference type="ARBA" id="ARBA00022801"/>
    </source>
</evidence>
<dbReference type="PRINTS" id="PR00502">
    <property type="entry name" value="NUDIXFAMILY"/>
</dbReference>
<feature type="domain" description="Nudix hydrolase" evidence="4">
    <location>
        <begin position="53"/>
        <end position="178"/>
    </location>
</feature>
<sequence>MPVMGFPGTLGKETGLENPLVGWGGTGKMPAYPPLILDNEVAMSADDSPSCTPPRVGVLAVVWRDGQVLLVRRCNPPQAGRWGFPGGRVEPGETLAHAAERELVEETRVRGRAVDILPVIEHIGEGQHWILVPVACAWMGEQPRPASDVDQAGWFEPDALPRPLCEGMERLVCESLPTVGGPTY</sequence>
<dbReference type="InterPro" id="IPR000086">
    <property type="entry name" value="NUDIX_hydrolase_dom"/>
</dbReference>
<dbReference type="Pfam" id="PF00293">
    <property type="entry name" value="NUDIX"/>
    <property type="match status" value="1"/>
</dbReference>
<dbReference type="InterPro" id="IPR020476">
    <property type="entry name" value="Nudix_hydrolase"/>
</dbReference>
<organism evidence="5 6">
    <name type="scientific">Pararhodospirillum oryzae</name>
    <dbReference type="NCBI Taxonomy" id="478448"/>
    <lineage>
        <taxon>Bacteria</taxon>
        <taxon>Pseudomonadati</taxon>
        <taxon>Pseudomonadota</taxon>
        <taxon>Alphaproteobacteria</taxon>
        <taxon>Rhodospirillales</taxon>
        <taxon>Rhodospirillaceae</taxon>
        <taxon>Pararhodospirillum</taxon>
    </lineage>
</organism>
<reference evidence="5 6" key="1">
    <citation type="submission" date="2019-07" db="EMBL/GenBank/DDBJ databases">
        <title>Whole genome shotgun sequence of Rhodospirillum oryzae NBRC 107573.</title>
        <authorList>
            <person name="Hosoyama A."/>
            <person name="Uohara A."/>
            <person name="Ohji S."/>
            <person name="Ichikawa N."/>
        </authorList>
    </citation>
    <scope>NUCLEOTIDE SEQUENCE [LARGE SCALE GENOMIC DNA]</scope>
    <source>
        <strain evidence="5 6">NBRC 107573</strain>
    </source>
</reference>
<dbReference type="Gene3D" id="3.90.79.10">
    <property type="entry name" value="Nucleoside Triphosphate Pyrophosphohydrolase"/>
    <property type="match status" value="1"/>
</dbReference>
<dbReference type="InterPro" id="IPR020084">
    <property type="entry name" value="NUDIX_hydrolase_CS"/>
</dbReference>
<evidence type="ECO:0000313" key="5">
    <source>
        <dbReference type="EMBL" id="GEO82038.1"/>
    </source>
</evidence>
<dbReference type="PANTHER" id="PTHR43736">
    <property type="entry name" value="ADP-RIBOSE PYROPHOSPHATASE"/>
    <property type="match status" value="1"/>
</dbReference>
<proteinExistence type="inferred from homology"/>
<comment type="cofactor">
    <cofactor evidence="1">
        <name>Mg(2+)</name>
        <dbReference type="ChEBI" id="CHEBI:18420"/>
    </cofactor>
</comment>
<keyword evidence="2 3" id="KW-0378">Hydrolase</keyword>
<keyword evidence="6" id="KW-1185">Reference proteome</keyword>
<gene>
    <name evidence="5" type="ORF">ROR02_21690</name>
</gene>
<evidence type="ECO:0000256" key="1">
    <source>
        <dbReference type="ARBA" id="ARBA00001946"/>
    </source>
</evidence>
<dbReference type="PROSITE" id="PS51462">
    <property type="entry name" value="NUDIX"/>
    <property type="match status" value="1"/>
</dbReference>
<evidence type="ECO:0000259" key="4">
    <source>
        <dbReference type="PROSITE" id="PS51462"/>
    </source>
</evidence>
<dbReference type="InterPro" id="IPR015797">
    <property type="entry name" value="NUDIX_hydrolase-like_dom_sf"/>
</dbReference>
<dbReference type="GO" id="GO:0016787">
    <property type="term" value="F:hydrolase activity"/>
    <property type="evidence" value="ECO:0007669"/>
    <property type="project" value="UniProtKB-KW"/>
</dbReference>
<dbReference type="Proteomes" id="UP000321567">
    <property type="component" value="Unassembled WGS sequence"/>
</dbReference>
<comment type="caution">
    <text evidence="5">The sequence shown here is derived from an EMBL/GenBank/DDBJ whole genome shotgun (WGS) entry which is preliminary data.</text>
</comment>
<protein>
    <recommendedName>
        <fullName evidence="4">Nudix hydrolase domain-containing protein</fullName>
    </recommendedName>
</protein>
<dbReference type="EMBL" id="BJZO01000057">
    <property type="protein sequence ID" value="GEO82038.1"/>
    <property type="molecule type" value="Genomic_DNA"/>
</dbReference>
<name>A0A512H9E5_9PROT</name>
<evidence type="ECO:0000313" key="6">
    <source>
        <dbReference type="Proteomes" id="UP000321567"/>
    </source>
</evidence>
<dbReference type="CDD" id="cd04673">
    <property type="entry name" value="NUDIX_ADPRase"/>
    <property type="match status" value="1"/>
</dbReference>
<dbReference type="PROSITE" id="PS00893">
    <property type="entry name" value="NUDIX_BOX"/>
    <property type="match status" value="1"/>
</dbReference>
<evidence type="ECO:0000256" key="3">
    <source>
        <dbReference type="RuleBase" id="RU003476"/>
    </source>
</evidence>
<comment type="similarity">
    <text evidence="3">Belongs to the Nudix hydrolase family.</text>
</comment>
<dbReference type="AlphaFoldDB" id="A0A512H9E5"/>